<dbReference type="PANTHER" id="PTHR34219">
    <property type="entry name" value="IRON-REGULATED INNER MEMBRANE PROTEIN-RELATED"/>
    <property type="match status" value="1"/>
</dbReference>
<name>A0A857JDM2_9BURK</name>
<dbReference type="Pfam" id="PF03929">
    <property type="entry name" value="PepSY_TM"/>
    <property type="match status" value="1"/>
</dbReference>
<evidence type="ECO:0000313" key="3">
    <source>
        <dbReference type="Proteomes" id="UP000464787"/>
    </source>
</evidence>
<dbReference type="PANTHER" id="PTHR34219:SF6">
    <property type="entry name" value="BLR3280 PROTEIN"/>
    <property type="match status" value="1"/>
</dbReference>
<dbReference type="EMBL" id="CP047650">
    <property type="protein sequence ID" value="QHJ01210.1"/>
    <property type="molecule type" value="Genomic_DNA"/>
</dbReference>
<organism evidence="2 3">
    <name type="scientific">Xylophilus rhododendri</name>
    <dbReference type="NCBI Taxonomy" id="2697032"/>
    <lineage>
        <taxon>Bacteria</taxon>
        <taxon>Pseudomonadati</taxon>
        <taxon>Pseudomonadota</taxon>
        <taxon>Betaproteobacteria</taxon>
        <taxon>Burkholderiales</taxon>
        <taxon>Xylophilus</taxon>
    </lineage>
</organism>
<dbReference type="InterPro" id="IPR005625">
    <property type="entry name" value="PepSY-ass_TM"/>
</dbReference>
<proteinExistence type="predicted"/>
<protein>
    <recommendedName>
        <fullName evidence="4">PepSY domain-containing protein</fullName>
    </recommendedName>
</protein>
<dbReference type="AlphaFoldDB" id="A0A857JDM2"/>
<accession>A0A857JDM2</accession>
<evidence type="ECO:0008006" key="4">
    <source>
        <dbReference type="Google" id="ProtNLM"/>
    </source>
</evidence>
<feature type="transmembrane region" description="Helical" evidence="1">
    <location>
        <begin position="18"/>
        <end position="40"/>
    </location>
</feature>
<keyword evidence="1" id="KW-1133">Transmembrane helix</keyword>
<dbReference type="RefSeq" id="WP_160555018.1">
    <property type="nucleotide sequence ID" value="NZ_CP047650.1"/>
</dbReference>
<dbReference type="KEGG" id="xyk:GT347_26410"/>
<feature type="transmembrane region" description="Helical" evidence="1">
    <location>
        <begin position="216"/>
        <end position="238"/>
    </location>
</feature>
<sequence>MARGAGPVKAALVWLHKWLGVTLALLFLMWFLSGLVLYFVPFPNLGQAERLAALPELPASGPALMTAQEAASRNGLRFSEARLGMLDGRPVWRLLAGSPAVWTVVDAVDASRVAPLDAAHARTVAEAFSGRHAVGAEPIDRDQWTVPQGLNPYRPLFKIALDGDDGLELYVSAGAAEVVRDTRRAERFWNWVGAVPHWIYPTVLRQFPLAWNRTVVWLSIPGVVLAASGLALGVWQLFLNRSRWIPYRKFWMRWHHIAGLAAGVVTLSWIFSGLMSMNPFDVFSPRGATAAERGAWAGAPAVATLRPDEALAVARGHGLAARELELLQVGGHAWYRLRDAEDSWLLPADANAPAEAVRALPDALLQPLMSSLRPRARTPQIERLSAYDDLYYSRDPQSAEARFNRPLPVWRLAWPDGVTIYADPASARLLLRVDDSGRWQRLFYNGLHSFDFAPLMARPWLRHLLVVGFSLLGTALCLTSCVIAWRVLVSAKPAKRR</sequence>
<dbReference type="Proteomes" id="UP000464787">
    <property type="component" value="Chromosome"/>
</dbReference>
<keyword evidence="1" id="KW-0812">Transmembrane</keyword>
<feature type="transmembrane region" description="Helical" evidence="1">
    <location>
        <begin position="464"/>
        <end position="488"/>
    </location>
</feature>
<reference evidence="2 3" key="1">
    <citation type="submission" date="2020-01" db="EMBL/GenBank/DDBJ databases">
        <title>Genome sequencing of strain KACC 21265.</title>
        <authorList>
            <person name="Heo J."/>
            <person name="Kim S.-J."/>
            <person name="Kim J.-S."/>
            <person name="Hong S.-B."/>
            <person name="Kwon S.-W."/>
        </authorList>
    </citation>
    <scope>NUCLEOTIDE SEQUENCE [LARGE SCALE GENOMIC DNA]</scope>
    <source>
        <strain evidence="2 3">KACC 21265</strain>
    </source>
</reference>
<feature type="transmembrane region" description="Helical" evidence="1">
    <location>
        <begin position="188"/>
        <end position="204"/>
    </location>
</feature>
<feature type="transmembrane region" description="Helical" evidence="1">
    <location>
        <begin position="250"/>
        <end position="271"/>
    </location>
</feature>
<keyword evidence="1" id="KW-0472">Membrane</keyword>
<gene>
    <name evidence="2" type="ORF">GT347_26410</name>
</gene>
<keyword evidence="3" id="KW-1185">Reference proteome</keyword>
<evidence type="ECO:0000313" key="2">
    <source>
        <dbReference type="EMBL" id="QHJ01210.1"/>
    </source>
</evidence>
<evidence type="ECO:0000256" key="1">
    <source>
        <dbReference type="SAM" id="Phobius"/>
    </source>
</evidence>